<gene>
    <name evidence="1" type="ORF">UFOPK4366_00129</name>
</gene>
<organism evidence="1">
    <name type="scientific">freshwater metagenome</name>
    <dbReference type="NCBI Taxonomy" id="449393"/>
    <lineage>
        <taxon>unclassified sequences</taxon>
        <taxon>metagenomes</taxon>
        <taxon>ecological metagenomes</taxon>
    </lineage>
</organism>
<dbReference type="InterPro" id="IPR024078">
    <property type="entry name" value="LmbE-like_dom_sf"/>
</dbReference>
<dbReference type="EMBL" id="CAFBQS010000009">
    <property type="protein sequence ID" value="CAB5058693.1"/>
    <property type="molecule type" value="Genomic_DNA"/>
</dbReference>
<name>A0A6J7TY96_9ZZZZ</name>
<dbReference type="Gene3D" id="3.40.50.10320">
    <property type="entry name" value="LmbE-like"/>
    <property type="match status" value="1"/>
</dbReference>
<dbReference type="Pfam" id="PF02585">
    <property type="entry name" value="PIG-L"/>
    <property type="match status" value="1"/>
</dbReference>
<protein>
    <submittedName>
        <fullName evidence="1">Unannotated protein</fullName>
    </submittedName>
</protein>
<accession>A0A6J7TY96</accession>
<sequence>MEENSHQVVIEKWEGGTPHSGRVFAAVFAHSDDLAIFAGGLIFKLISEGYTGYFIKTTNDEMDSYDLSMAETVFRIYNETVEVTSFLGLEKLYSLDYKNHYLEHGQLTEIRHRLITLFRFLKVDTVISFDPWGHYEENPDHYITGHAVEQASWTSGRQLDLPELTDMGLAPKFVTRKYLVARGPQLVNRVVDITPVAEKKVEAIKIHKTPVDNMLRTYMDLHPGEKIEADAFIRGEFMRKADDKYGVAYVEKYHYIDETASFSFMRDDKNSVG</sequence>
<proteinExistence type="predicted"/>
<reference evidence="1" key="1">
    <citation type="submission" date="2020-05" db="EMBL/GenBank/DDBJ databases">
        <authorList>
            <person name="Chiriac C."/>
            <person name="Salcher M."/>
            <person name="Ghai R."/>
            <person name="Kavagutti S V."/>
        </authorList>
    </citation>
    <scope>NUCLEOTIDE SEQUENCE</scope>
</reference>
<dbReference type="InterPro" id="IPR003737">
    <property type="entry name" value="GlcNAc_PI_deacetylase-related"/>
</dbReference>
<dbReference type="AlphaFoldDB" id="A0A6J7TY96"/>
<evidence type="ECO:0000313" key="1">
    <source>
        <dbReference type="EMBL" id="CAB5058693.1"/>
    </source>
</evidence>
<dbReference type="SUPFAM" id="SSF102588">
    <property type="entry name" value="LmbE-like"/>
    <property type="match status" value="1"/>
</dbReference>